<proteinExistence type="predicted"/>
<feature type="non-terminal residue" evidence="1">
    <location>
        <position position="1"/>
    </location>
</feature>
<comment type="caution">
    <text evidence="1">The sequence shown here is derived from an EMBL/GenBank/DDBJ whole genome shotgun (WGS) entry which is preliminary data.</text>
</comment>
<dbReference type="EMBL" id="JAFIRN010000016">
    <property type="protein sequence ID" value="KAG5834002.1"/>
    <property type="molecule type" value="Genomic_DNA"/>
</dbReference>
<sequence length="158" mass="17827">KVCQASALSTEGLTKINRVLYSTTDKVKQDATLLSCMEIMPVKRRRSKVDNPKQKTRDLTVKYFVLTETGKIPVCKASFMSIFCIKKDCLCNIAKYWMQNGVTMPENHGGARNSNEKAAKRQVVRDDIKTFTCRASHCARRATPGGNNIRRIRPFSPP</sequence>
<feature type="non-terminal residue" evidence="1">
    <location>
        <position position="158"/>
    </location>
</feature>
<evidence type="ECO:0000313" key="1">
    <source>
        <dbReference type="EMBL" id="KAG5834002.1"/>
    </source>
</evidence>
<reference evidence="1" key="1">
    <citation type="submission" date="2021-01" db="EMBL/GenBank/DDBJ databases">
        <title>A chromosome-scale assembly of European eel, Anguilla anguilla.</title>
        <authorList>
            <person name="Henkel C."/>
            <person name="Jong-Raadsen S.A."/>
            <person name="Dufour S."/>
            <person name="Weltzien F.-A."/>
            <person name="Palstra A.P."/>
            <person name="Pelster B."/>
            <person name="Spaink H.P."/>
            <person name="Van Den Thillart G.E."/>
            <person name="Jansen H."/>
            <person name="Zahm M."/>
            <person name="Klopp C."/>
            <person name="Cedric C."/>
            <person name="Louis A."/>
            <person name="Berthelot C."/>
            <person name="Parey E."/>
            <person name="Roest Crollius H."/>
            <person name="Montfort J."/>
            <person name="Robinson-Rechavi M."/>
            <person name="Bucao C."/>
            <person name="Bouchez O."/>
            <person name="Gislard M."/>
            <person name="Lluch J."/>
            <person name="Milhes M."/>
            <person name="Lampietro C."/>
            <person name="Lopez Roques C."/>
            <person name="Donnadieu C."/>
            <person name="Braasch I."/>
            <person name="Desvignes T."/>
            <person name="Postlethwait J."/>
            <person name="Bobe J."/>
            <person name="Guiguen Y."/>
            <person name="Dirks R."/>
        </authorList>
    </citation>
    <scope>NUCLEOTIDE SEQUENCE</scope>
    <source>
        <strain evidence="1">Tag_6206</strain>
        <tissue evidence="1">Liver</tissue>
    </source>
</reference>
<protein>
    <submittedName>
        <fullName evidence="1">Uncharacterized protein</fullName>
    </submittedName>
</protein>
<organism evidence="1 2">
    <name type="scientific">Anguilla anguilla</name>
    <name type="common">European freshwater eel</name>
    <name type="synonym">Muraena anguilla</name>
    <dbReference type="NCBI Taxonomy" id="7936"/>
    <lineage>
        <taxon>Eukaryota</taxon>
        <taxon>Metazoa</taxon>
        <taxon>Chordata</taxon>
        <taxon>Craniata</taxon>
        <taxon>Vertebrata</taxon>
        <taxon>Euteleostomi</taxon>
        <taxon>Actinopterygii</taxon>
        <taxon>Neopterygii</taxon>
        <taxon>Teleostei</taxon>
        <taxon>Anguilliformes</taxon>
        <taxon>Anguillidae</taxon>
        <taxon>Anguilla</taxon>
    </lineage>
</organism>
<dbReference type="AlphaFoldDB" id="A0A9D3LN19"/>
<gene>
    <name evidence="1" type="ORF">ANANG_G00281960</name>
</gene>
<accession>A0A9D3LN19</accession>
<keyword evidence="2" id="KW-1185">Reference proteome</keyword>
<evidence type="ECO:0000313" key="2">
    <source>
        <dbReference type="Proteomes" id="UP001044222"/>
    </source>
</evidence>
<dbReference type="Proteomes" id="UP001044222">
    <property type="component" value="Chromosome 16"/>
</dbReference>
<name>A0A9D3LN19_ANGAN</name>